<feature type="region of interest" description="Disordered" evidence="9">
    <location>
        <begin position="851"/>
        <end position="899"/>
    </location>
</feature>
<dbReference type="InterPro" id="IPR038129">
    <property type="entry name" value="Nanos_sf"/>
</dbReference>
<keyword evidence="4 8" id="KW-0863">Zinc-finger</keyword>
<keyword evidence="3" id="KW-0479">Metal-binding</keyword>
<accession>A0A2A6CZE8</accession>
<dbReference type="GO" id="GO:0048477">
    <property type="term" value="P:oogenesis"/>
    <property type="evidence" value="ECO:0000318"/>
    <property type="project" value="GO_Central"/>
</dbReference>
<dbReference type="Gene3D" id="4.10.60.30">
    <property type="entry name" value="Nanos, RNA-binding domain"/>
    <property type="match status" value="1"/>
</dbReference>
<feature type="compositionally biased region" description="Polar residues" evidence="9">
    <location>
        <begin position="111"/>
        <end position="135"/>
    </location>
</feature>
<feature type="compositionally biased region" description="Gly residues" evidence="9">
    <location>
        <begin position="148"/>
        <end position="158"/>
    </location>
</feature>
<organism evidence="10 11">
    <name type="scientific">Pristionchus pacificus</name>
    <name type="common">Parasitic nematode worm</name>
    <dbReference type="NCBI Taxonomy" id="54126"/>
    <lineage>
        <taxon>Eukaryota</taxon>
        <taxon>Metazoa</taxon>
        <taxon>Ecdysozoa</taxon>
        <taxon>Nematoda</taxon>
        <taxon>Chromadorea</taxon>
        <taxon>Rhabditida</taxon>
        <taxon>Rhabditina</taxon>
        <taxon>Diplogasteromorpha</taxon>
        <taxon>Diplogasteroidea</taxon>
        <taxon>Neodiplogasteridae</taxon>
        <taxon>Pristionchus</taxon>
    </lineage>
</organism>
<evidence type="ECO:0000256" key="3">
    <source>
        <dbReference type="ARBA" id="ARBA00022723"/>
    </source>
</evidence>
<sequence>MMKEGVVSHSGNEFHPYANGNMQHMYNNSRQTPDSGLGNEELRNSMNNASGDNSGSSAGGGAPPGFQPNSVPNPYFLGNAQQSQYNDQHQSQYRPKQYGGGPHESGRFERSTTGPPSIVTMHTSPPNMDQDGQPTYNPNYGNYSQYGNQGGPQYGGGMDRNYNGPHPMAARSHSNYSESSSSTLNIASGGPPDPSALSGQPLMSGGPHGGLMYPPGGGQMGPPYPYPQMHPQHMQQGGPPPGGPYMYNPAAAHAAAMANPQHAQMIQGGQMGQQGGQHPQGIVRYTLHWVTPDSLQPMPPPPSVGSAAGAATPAGPSQSASPPQGMMMMQMGGPMGPMGAQHGGPIHPNHALYYQHNSMMGQQGPVSQGPDGFVQFQYQTPIPQTGQHQGGFPPMRAPMMQHQRSLNSPAPSDNTDGQSVHGGTSSIGVWHNPTDQQSQQNSPPMQQMQPQQGMQPMQQGMMMMHPHVMMTASYPGTGSMPYGGPLPPQPRMAPGGGIVPPQYTPQHVSVMMQEGMMMMMYPQMNSMAMQQAMSRQQQGLQQMPHQQQYNAGGFPPQQQQQSGYWPAPTQGGRGGYRGVRGGRGGGGGYRAGRPDSRQYPSRNNSITSGGGRSYERRDNEEGSINMSKCTTPTEEDIIISDMSAAMDSSLRLGDQSMDIGRTSDVAHPPSHRKQLLELAETKSSSPPAEPHPSEEESGIERDQEILEEGGGTISIPTTPRAEPRKELLEMKKTPKREGDQSCSQSIPVDPVPPQSSVVSGAMKWSEVAAKMSCVYCKGTLKLSEEEYSSHTLHDPSRPRCGPERRVTCPRLRETGCQYCGLKGDLAHDQFFCERRHAGLPPVTGEQMVGEMSMGAPPVHHGQRDGGYRGGGGQKRGGGHYNRGGRGHATDRKYDNRRVQ</sequence>
<evidence type="ECO:0000256" key="9">
    <source>
        <dbReference type="SAM" id="MobiDB-lite"/>
    </source>
</evidence>
<gene>
    <name evidence="10" type="primary">WBGene00108083</name>
</gene>
<feature type="compositionally biased region" description="Low complexity" evidence="9">
    <location>
        <begin position="172"/>
        <end position="182"/>
    </location>
</feature>
<keyword evidence="6 8" id="KW-0810">Translation regulation</keyword>
<feature type="compositionally biased region" description="Low complexity" evidence="9">
    <location>
        <begin position="44"/>
        <end position="56"/>
    </location>
</feature>
<evidence type="ECO:0000256" key="5">
    <source>
        <dbReference type="ARBA" id="ARBA00022833"/>
    </source>
</evidence>
<feature type="compositionally biased region" description="Low complexity" evidence="9">
    <location>
        <begin position="436"/>
        <end position="456"/>
    </location>
</feature>
<accession>A0A8R1UDS0</accession>
<feature type="compositionally biased region" description="Low complexity" evidence="9">
    <location>
        <begin position="81"/>
        <end position="93"/>
    </location>
</feature>
<feature type="region of interest" description="Disordered" evidence="9">
    <location>
        <begin position="402"/>
        <end position="456"/>
    </location>
</feature>
<feature type="compositionally biased region" description="Low complexity" evidence="9">
    <location>
        <begin position="136"/>
        <end position="147"/>
    </location>
</feature>
<evidence type="ECO:0000256" key="8">
    <source>
        <dbReference type="PROSITE-ProRule" id="PRU00855"/>
    </source>
</evidence>
<reference evidence="10" key="2">
    <citation type="submission" date="2022-06" db="UniProtKB">
        <authorList>
            <consortium name="EnsemblMetazoa"/>
        </authorList>
    </citation>
    <scope>IDENTIFICATION</scope>
    <source>
        <strain evidence="10">PS312</strain>
    </source>
</reference>
<evidence type="ECO:0000256" key="7">
    <source>
        <dbReference type="ARBA" id="ARBA00022884"/>
    </source>
</evidence>
<feature type="compositionally biased region" description="Polar residues" evidence="9">
    <location>
        <begin position="402"/>
        <end position="427"/>
    </location>
</feature>
<dbReference type="GO" id="GO:0017148">
    <property type="term" value="P:negative regulation of translation"/>
    <property type="evidence" value="ECO:0000318"/>
    <property type="project" value="GO_Central"/>
</dbReference>
<dbReference type="GO" id="GO:0003729">
    <property type="term" value="F:mRNA binding"/>
    <property type="evidence" value="ECO:0000318"/>
    <property type="project" value="GO_Central"/>
</dbReference>
<feature type="compositionally biased region" description="Polar residues" evidence="9">
    <location>
        <begin position="20"/>
        <end position="34"/>
    </location>
</feature>
<dbReference type="InterPro" id="IPR024161">
    <property type="entry name" value="Znf_nanos-typ"/>
</dbReference>
<reference evidence="11" key="1">
    <citation type="journal article" date="2008" name="Nat. Genet.">
        <title>The Pristionchus pacificus genome provides a unique perspective on nematode lifestyle and parasitism.</title>
        <authorList>
            <person name="Dieterich C."/>
            <person name="Clifton S.W."/>
            <person name="Schuster L.N."/>
            <person name="Chinwalla A."/>
            <person name="Delehaunty K."/>
            <person name="Dinkelacker I."/>
            <person name="Fulton L."/>
            <person name="Fulton R."/>
            <person name="Godfrey J."/>
            <person name="Minx P."/>
            <person name="Mitreva M."/>
            <person name="Roeseler W."/>
            <person name="Tian H."/>
            <person name="Witte H."/>
            <person name="Yang S.P."/>
            <person name="Wilson R.K."/>
            <person name="Sommer R.J."/>
        </authorList>
    </citation>
    <scope>NUCLEOTIDE SEQUENCE [LARGE SCALE GENOMIC DNA]</scope>
    <source>
        <strain evidence="11">PS312</strain>
    </source>
</reference>
<evidence type="ECO:0000256" key="1">
    <source>
        <dbReference type="ARBA" id="ARBA00004496"/>
    </source>
</evidence>
<dbReference type="AlphaFoldDB" id="A0A2A6CZE8"/>
<feature type="compositionally biased region" description="Basic and acidic residues" evidence="9">
    <location>
        <begin position="887"/>
        <end position="899"/>
    </location>
</feature>
<comment type="similarity">
    <text evidence="8">Belongs to the nanos family.</text>
</comment>
<proteinExistence type="inferred from homology"/>
<feature type="compositionally biased region" description="Polar residues" evidence="9">
    <location>
        <begin position="622"/>
        <end position="632"/>
    </location>
</feature>
<evidence type="ECO:0000256" key="6">
    <source>
        <dbReference type="ARBA" id="ARBA00022845"/>
    </source>
</evidence>
<dbReference type="PANTHER" id="PTHR12887">
    <property type="entry name" value="NANOS PROTEIN"/>
    <property type="match status" value="1"/>
</dbReference>
<dbReference type="Proteomes" id="UP000005239">
    <property type="component" value="Unassembled WGS sequence"/>
</dbReference>
<dbReference type="GO" id="GO:0048471">
    <property type="term" value="C:perinuclear region of cytoplasm"/>
    <property type="evidence" value="ECO:0000318"/>
    <property type="project" value="GO_Central"/>
</dbReference>
<feature type="region of interest" description="Disordered" evidence="9">
    <location>
        <begin position="532"/>
        <end position="634"/>
    </location>
</feature>
<dbReference type="EnsemblMetazoa" id="PPA18529.1">
    <property type="protein sequence ID" value="PPA18529.1"/>
    <property type="gene ID" value="WBGene00108083"/>
</dbReference>
<evidence type="ECO:0000313" key="11">
    <source>
        <dbReference type="Proteomes" id="UP000005239"/>
    </source>
</evidence>
<dbReference type="GO" id="GO:0008270">
    <property type="term" value="F:zinc ion binding"/>
    <property type="evidence" value="ECO:0007669"/>
    <property type="project" value="UniProtKB-KW"/>
</dbReference>
<feature type="compositionally biased region" description="Gly residues" evidence="9">
    <location>
        <begin position="867"/>
        <end position="883"/>
    </location>
</feature>
<feature type="region of interest" description="Disordered" evidence="9">
    <location>
        <begin position="707"/>
        <end position="726"/>
    </location>
</feature>
<feature type="compositionally biased region" description="Polar residues" evidence="9">
    <location>
        <begin position="598"/>
        <end position="607"/>
    </location>
</feature>
<feature type="region of interest" description="Disordered" evidence="9">
    <location>
        <begin position="731"/>
        <end position="754"/>
    </location>
</feature>
<keyword evidence="7 8" id="KW-0694">RNA-binding</keyword>
<dbReference type="Pfam" id="PF05741">
    <property type="entry name" value="zf-nanos"/>
    <property type="match status" value="1"/>
</dbReference>
<dbReference type="PROSITE" id="PS51522">
    <property type="entry name" value="ZF_NANOS"/>
    <property type="match status" value="1"/>
</dbReference>
<evidence type="ECO:0000313" key="10">
    <source>
        <dbReference type="EnsemblMetazoa" id="PPA18529.1"/>
    </source>
</evidence>
<name>A0A2A6CZE8_PRIPA</name>
<feature type="region of interest" description="Disordered" evidence="9">
    <location>
        <begin position="1"/>
        <end position="242"/>
    </location>
</feature>
<feature type="region of interest" description="Disordered" evidence="9">
    <location>
        <begin position="294"/>
        <end position="328"/>
    </location>
</feature>
<keyword evidence="11" id="KW-1185">Reference proteome</keyword>
<evidence type="ECO:0000256" key="2">
    <source>
        <dbReference type="ARBA" id="ARBA00022490"/>
    </source>
</evidence>
<evidence type="ECO:0000256" key="4">
    <source>
        <dbReference type="ARBA" id="ARBA00022771"/>
    </source>
</evidence>
<comment type="subcellular location">
    <subcellularLocation>
        <location evidence="1">Cytoplasm</location>
    </subcellularLocation>
</comment>
<keyword evidence="2" id="KW-0963">Cytoplasm</keyword>
<feature type="region of interest" description="Disordered" evidence="9">
    <location>
        <begin position="680"/>
        <end position="699"/>
    </location>
</feature>
<feature type="compositionally biased region" description="Low complexity" evidence="9">
    <location>
        <begin position="532"/>
        <end position="548"/>
    </location>
</feature>
<feature type="compositionally biased region" description="Low complexity" evidence="9">
    <location>
        <begin position="304"/>
        <end position="328"/>
    </location>
</feature>
<feature type="compositionally biased region" description="Low complexity" evidence="9">
    <location>
        <begin position="743"/>
        <end position="754"/>
    </location>
</feature>
<dbReference type="InterPro" id="IPR008705">
    <property type="entry name" value="Nanos/Xcar2"/>
</dbReference>
<protein>
    <submittedName>
        <fullName evidence="10">Nanos-type domain-containing protein</fullName>
    </submittedName>
</protein>
<keyword evidence="5" id="KW-0862">Zinc</keyword>
<feature type="compositionally biased region" description="Gly residues" evidence="9">
    <location>
        <begin position="571"/>
        <end position="590"/>
    </location>
</feature>